<reference evidence="2 3" key="1">
    <citation type="submission" date="2019-06" db="EMBL/GenBank/DDBJ databases">
        <title>Sequencing the genomes of 1000 actinobacteria strains.</title>
        <authorList>
            <person name="Klenk H.-P."/>
        </authorList>
    </citation>
    <scope>NUCLEOTIDE SEQUENCE [LARGE SCALE GENOMIC DNA]</scope>
    <source>
        <strain evidence="2 3">DSM 45671</strain>
    </source>
</reference>
<evidence type="ECO:0000313" key="2">
    <source>
        <dbReference type="EMBL" id="TWF80033.1"/>
    </source>
</evidence>
<protein>
    <submittedName>
        <fullName evidence="2">Uncharacterized protein</fullName>
    </submittedName>
</protein>
<sequence>MALTPEQRRLRAQIAAHIRWSREDPTANAVRAQAGLVARFEREIDPDGTLEPAERARRVESARKAHMKRLALKSAKARRRRAEANRERQP</sequence>
<dbReference type="OrthoDB" id="3432435at2"/>
<feature type="region of interest" description="Disordered" evidence="1">
    <location>
        <begin position="68"/>
        <end position="90"/>
    </location>
</feature>
<feature type="compositionally biased region" description="Basic residues" evidence="1">
    <location>
        <begin position="68"/>
        <end position="81"/>
    </location>
</feature>
<comment type="caution">
    <text evidence="2">The sequence shown here is derived from an EMBL/GenBank/DDBJ whole genome shotgun (WGS) entry which is preliminary data.</text>
</comment>
<dbReference type="RefSeq" id="WP_147258779.1">
    <property type="nucleotide sequence ID" value="NZ_VIWU01000001.1"/>
</dbReference>
<evidence type="ECO:0000256" key="1">
    <source>
        <dbReference type="SAM" id="MobiDB-lite"/>
    </source>
</evidence>
<name>A0A561SYX0_9PSEU</name>
<evidence type="ECO:0000313" key="3">
    <source>
        <dbReference type="Proteomes" id="UP000321261"/>
    </source>
</evidence>
<proteinExistence type="predicted"/>
<dbReference type="EMBL" id="VIWU01000001">
    <property type="protein sequence ID" value="TWF80033.1"/>
    <property type="molecule type" value="Genomic_DNA"/>
</dbReference>
<accession>A0A561SYX0</accession>
<dbReference type="Proteomes" id="UP000321261">
    <property type="component" value="Unassembled WGS sequence"/>
</dbReference>
<keyword evidence="3" id="KW-1185">Reference proteome</keyword>
<dbReference type="AlphaFoldDB" id="A0A561SYX0"/>
<gene>
    <name evidence="2" type="ORF">FHX44_115970</name>
</gene>
<organism evidence="2 3">
    <name type="scientific">Pseudonocardia hierapolitana</name>
    <dbReference type="NCBI Taxonomy" id="1128676"/>
    <lineage>
        <taxon>Bacteria</taxon>
        <taxon>Bacillati</taxon>
        <taxon>Actinomycetota</taxon>
        <taxon>Actinomycetes</taxon>
        <taxon>Pseudonocardiales</taxon>
        <taxon>Pseudonocardiaceae</taxon>
        <taxon>Pseudonocardia</taxon>
    </lineage>
</organism>